<dbReference type="InterPro" id="IPR000504">
    <property type="entry name" value="RRM_dom"/>
</dbReference>
<evidence type="ECO:0000256" key="2">
    <source>
        <dbReference type="PROSITE-ProRule" id="PRU00176"/>
    </source>
</evidence>
<dbReference type="AlphaFoldDB" id="D3BF08"/>
<dbReference type="RefSeq" id="XP_020432609.1">
    <property type="nucleotide sequence ID" value="XM_020578161.1"/>
</dbReference>
<organism evidence="4 5">
    <name type="scientific">Heterostelium pallidum (strain ATCC 26659 / Pp 5 / PN500)</name>
    <name type="common">Cellular slime mold</name>
    <name type="synonym">Polysphondylium pallidum</name>
    <dbReference type="NCBI Taxonomy" id="670386"/>
    <lineage>
        <taxon>Eukaryota</taxon>
        <taxon>Amoebozoa</taxon>
        <taxon>Evosea</taxon>
        <taxon>Eumycetozoa</taxon>
        <taxon>Dictyostelia</taxon>
        <taxon>Acytosteliales</taxon>
        <taxon>Acytosteliaceae</taxon>
        <taxon>Heterostelium</taxon>
    </lineage>
</organism>
<keyword evidence="5" id="KW-1185">Reference proteome</keyword>
<feature type="domain" description="RRM" evidence="3">
    <location>
        <begin position="3"/>
        <end position="79"/>
    </location>
</feature>
<dbReference type="Pfam" id="PF00076">
    <property type="entry name" value="RRM_1"/>
    <property type="match status" value="1"/>
</dbReference>
<dbReference type="OMA" id="PWSVCKI"/>
<proteinExistence type="predicted"/>
<dbReference type="InterPro" id="IPR012677">
    <property type="entry name" value="Nucleotide-bd_a/b_plait_sf"/>
</dbReference>
<dbReference type="SUPFAM" id="SSF54928">
    <property type="entry name" value="RNA-binding domain, RBD"/>
    <property type="match status" value="1"/>
</dbReference>
<accession>D3BF08</accession>
<dbReference type="GeneID" id="31362806"/>
<evidence type="ECO:0000259" key="3">
    <source>
        <dbReference type="PROSITE" id="PS50102"/>
    </source>
</evidence>
<evidence type="ECO:0000256" key="1">
    <source>
        <dbReference type="ARBA" id="ARBA00022884"/>
    </source>
</evidence>
<dbReference type="PROSITE" id="PS50102">
    <property type="entry name" value="RRM"/>
    <property type="match status" value="1"/>
</dbReference>
<dbReference type="STRING" id="670386.D3BF08"/>
<reference evidence="4 5" key="1">
    <citation type="journal article" date="2011" name="Genome Res.">
        <title>Phylogeny-wide analysis of social amoeba genomes highlights ancient origins for complex intercellular communication.</title>
        <authorList>
            <person name="Heidel A.J."/>
            <person name="Lawal H.M."/>
            <person name="Felder M."/>
            <person name="Schilde C."/>
            <person name="Helps N.R."/>
            <person name="Tunggal B."/>
            <person name="Rivero F."/>
            <person name="John U."/>
            <person name="Schleicher M."/>
            <person name="Eichinger L."/>
            <person name="Platzer M."/>
            <person name="Noegel A.A."/>
            <person name="Schaap P."/>
            <person name="Gloeckner G."/>
        </authorList>
    </citation>
    <scope>NUCLEOTIDE SEQUENCE [LARGE SCALE GENOMIC DNA]</scope>
    <source>
        <strain evidence="5">ATCC 26659 / Pp 5 / PN500</strain>
    </source>
</reference>
<dbReference type="SMART" id="SM00360">
    <property type="entry name" value="RRM"/>
    <property type="match status" value="1"/>
</dbReference>
<evidence type="ECO:0000313" key="5">
    <source>
        <dbReference type="Proteomes" id="UP000001396"/>
    </source>
</evidence>
<keyword evidence="1 2" id="KW-0694">RNA-binding</keyword>
<dbReference type="InterPro" id="IPR050886">
    <property type="entry name" value="RNA-binding_reg"/>
</dbReference>
<sequence>MNNRIFVARLPWSVCKIALRNHFAKYGPISDGYVVLDRITRRSKGYGFVTFASQESAQNAVSAQHEIEGRQLVVNIAFDKNAGSTQKSTQDEVDA</sequence>
<dbReference type="InParanoid" id="D3BF08"/>
<name>D3BF08_HETP5</name>
<dbReference type="Proteomes" id="UP000001396">
    <property type="component" value="Unassembled WGS sequence"/>
</dbReference>
<gene>
    <name evidence="4" type="ORF">PPL_07325</name>
</gene>
<protein>
    <recommendedName>
        <fullName evidence="3">RRM domain-containing protein</fullName>
    </recommendedName>
</protein>
<dbReference type="InterPro" id="IPR035979">
    <property type="entry name" value="RBD_domain_sf"/>
</dbReference>
<dbReference type="FunCoup" id="D3BF08">
    <property type="interactions" value="24"/>
</dbReference>
<comment type="caution">
    <text evidence="4">The sequence shown here is derived from an EMBL/GenBank/DDBJ whole genome shotgun (WGS) entry which is preliminary data.</text>
</comment>
<dbReference type="PANTHER" id="PTHR48024">
    <property type="entry name" value="GEO13361P1-RELATED"/>
    <property type="match status" value="1"/>
</dbReference>
<dbReference type="Gene3D" id="3.30.70.330">
    <property type="match status" value="1"/>
</dbReference>
<dbReference type="PANTHER" id="PTHR48024:SF56">
    <property type="entry name" value="HETEROGENEOUS NUCLEAR RIBONUCLEOPROTEIN A0"/>
    <property type="match status" value="1"/>
</dbReference>
<evidence type="ECO:0000313" key="4">
    <source>
        <dbReference type="EMBL" id="EFA80489.1"/>
    </source>
</evidence>
<dbReference type="GO" id="GO:0003723">
    <property type="term" value="F:RNA binding"/>
    <property type="evidence" value="ECO:0007669"/>
    <property type="project" value="UniProtKB-UniRule"/>
</dbReference>
<dbReference type="EMBL" id="ADBJ01000031">
    <property type="protein sequence ID" value="EFA80489.1"/>
    <property type="molecule type" value="Genomic_DNA"/>
</dbReference>